<feature type="transmembrane region" description="Helical" evidence="6">
    <location>
        <begin position="7"/>
        <end position="34"/>
    </location>
</feature>
<keyword evidence="8" id="KW-1185">Reference proteome</keyword>
<keyword evidence="3 6" id="KW-0812">Transmembrane</keyword>
<evidence type="ECO:0000256" key="6">
    <source>
        <dbReference type="RuleBase" id="RU363041"/>
    </source>
</evidence>
<gene>
    <name evidence="7" type="ORF">FCL54_18520</name>
</gene>
<evidence type="ECO:0000256" key="1">
    <source>
        <dbReference type="ARBA" id="ARBA00004141"/>
    </source>
</evidence>
<feature type="transmembrane region" description="Helical" evidence="6">
    <location>
        <begin position="144"/>
        <end position="175"/>
    </location>
</feature>
<dbReference type="PANTHER" id="PTHR43701">
    <property type="entry name" value="MEMBRANE TRANSPORTER PROTEIN MJ0441-RELATED"/>
    <property type="match status" value="1"/>
</dbReference>
<evidence type="ECO:0000313" key="7">
    <source>
        <dbReference type="EMBL" id="TLS35811.1"/>
    </source>
</evidence>
<feature type="transmembrane region" description="Helical" evidence="6">
    <location>
        <begin position="211"/>
        <end position="231"/>
    </location>
</feature>
<proteinExistence type="inferred from homology"/>
<sequence>MQPEITIMGFMVGILVGLTGVGGAALLTPILLLLGVNPSVAVGTDLMYNSITKFFGTIQHWRQKTIDKTIVRYLAYGSVPGAIVSVGMLHMFDFFYNNQETIIKHALGIILIIVSILILVKVLFDVHFKSNPWQLKKTEEKKTLTILIGLILGFIVGLTSIGSGSLFAVAILYFYRVKASQLVGTDVAHAFLLVTAAGLMHASFQNVDYMLVLNLIVGSVPGVLLGSRASTKVPGKPLRAAIAILILISGIKLL</sequence>
<keyword evidence="4 6" id="KW-1133">Transmembrane helix</keyword>
<evidence type="ECO:0000256" key="5">
    <source>
        <dbReference type="ARBA" id="ARBA00023136"/>
    </source>
</evidence>
<reference evidence="7 8" key="1">
    <citation type="submission" date="2019-04" db="EMBL/GenBank/DDBJ databases">
        <title>Bacillus caeni sp. nov., a bacterium isolated from mangrove sediment.</title>
        <authorList>
            <person name="Huang H."/>
            <person name="Mo K."/>
            <person name="Hu Y."/>
        </authorList>
    </citation>
    <scope>NUCLEOTIDE SEQUENCE [LARGE SCALE GENOMIC DNA]</scope>
    <source>
        <strain evidence="7 8">HB172195</strain>
    </source>
</reference>
<feature type="transmembrane region" description="Helical" evidence="6">
    <location>
        <begin position="73"/>
        <end position="96"/>
    </location>
</feature>
<comment type="caution">
    <text evidence="7">The sequence shown here is derived from an EMBL/GenBank/DDBJ whole genome shotgun (WGS) entry which is preliminary data.</text>
</comment>
<comment type="subcellular location">
    <subcellularLocation>
        <location evidence="6">Cell membrane</location>
        <topology evidence="6">Multi-pass membrane protein</topology>
    </subcellularLocation>
    <subcellularLocation>
        <location evidence="1">Membrane</location>
        <topology evidence="1">Multi-pass membrane protein</topology>
    </subcellularLocation>
</comment>
<organism evidence="7 8">
    <name type="scientific">Exobacillus caeni</name>
    <dbReference type="NCBI Taxonomy" id="2574798"/>
    <lineage>
        <taxon>Bacteria</taxon>
        <taxon>Bacillati</taxon>
        <taxon>Bacillota</taxon>
        <taxon>Bacilli</taxon>
        <taxon>Bacillales</taxon>
        <taxon>Guptibacillaceae</taxon>
        <taxon>Exobacillus</taxon>
    </lineage>
</organism>
<dbReference type="GO" id="GO:0005886">
    <property type="term" value="C:plasma membrane"/>
    <property type="evidence" value="ECO:0007669"/>
    <property type="project" value="UniProtKB-SubCell"/>
</dbReference>
<dbReference type="OrthoDB" id="5189995at2"/>
<comment type="similarity">
    <text evidence="2 6">Belongs to the 4-toluene sulfonate uptake permease (TSUP) (TC 2.A.102) family.</text>
</comment>
<keyword evidence="5 6" id="KW-0472">Membrane</keyword>
<dbReference type="InterPro" id="IPR002781">
    <property type="entry name" value="TM_pro_TauE-like"/>
</dbReference>
<dbReference type="RefSeq" id="WP_138128431.1">
    <property type="nucleotide sequence ID" value="NZ_SWLG01000016.1"/>
</dbReference>
<keyword evidence="6" id="KW-1003">Cell membrane</keyword>
<feature type="transmembrane region" description="Helical" evidence="6">
    <location>
        <begin position="102"/>
        <end position="124"/>
    </location>
</feature>
<feature type="transmembrane region" description="Helical" evidence="6">
    <location>
        <begin position="187"/>
        <end position="204"/>
    </location>
</feature>
<evidence type="ECO:0000313" key="8">
    <source>
        <dbReference type="Proteomes" id="UP000308230"/>
    </source>
</evidence>
<accession>A0A5R9EY88</accession>
<dbReference type="InterPro" id="IPR051598">
    <property type="entry name" value="TSUP/Inactive_protease-like"/>
</dbReference>
<dbReference type="AlphaFoldDB" id="A0A5R9EY88"/>
<dbReference type="Pfam" id="PF01925">
    <property type="entry name" value="TauE"/>
    <property type="match status" value="1"/>
</dbReference>
<dbReference type="EMBL" id="SWLG01000016">
    <property type="protein sequence ID" value="TLS35811.1"/>
    <property type="molecule type" value="Genomic_DNA"/>
</dbReference>
<evidence type="ECO:0000256" key="2">
    <source>
        <dbReference type="ARBA" id="ARBA00009142"/>
    </source>
</evidence>
<name>A0A5R9EY88_9BACL</name>
<dbReference type="PANTHER" id="PTHR43701:SF2">
    <property type="entry name" value="MEMBRANE TRANSPORTER PROTEIN YJNA-RELATED"/>
    <property type="match status" value="1"/>
</dbReference>
<dbReference type="Proteomes" id="UP000308230">
    <property type="component" value="Unassembled WGS sequence"/>
</dbReference>
<protein>
    <recommendedName>
        <fullName evidence="6">Probable membrane transporter protein</fullName>
    </recommendedName>
</protein>
<evidence type="ECO:0000256" key="4">
    <source>
        <dbReference type="ARBA" id="ARBA00022989"/>
    </source>
</evidence>
<evidence type="ECO:0000256" key="3">
    <source>
        <dbReference type="ARBA" id="ARBA00022692"/>
    </source>
</evidence>